<dbReference type="InterPro" id="IPR036411">
    <property type="entry name" value="TorD-like_sf"/>
</dbReference>
<dbReference type="PANTHER" id="PTHR34227:SF11">
    <property type="entry name" value="CHAPERONE PROTEIN TORD"/>
    <property type="match status" value="1"/>
</dbReference>
<sequence>MPLDRVSSKRAEVYQWFAQLLHQELTDRQLEQLDSREHREWVASLAAIPGMSENAVAFERSHEHILTREDRQQELAADYATLLLTGPPLGVSPYAGHYPHTSPAESRLEMRRLLVRYQLAPVESEAVDHIAIQLALMAALIDGNASREEQCHFVHTHLMSWLPVFSNSCATRDKEGFYATAVRLIVGFIEQDEIWLTGEI</sequence>
<evidence type="ECO:0000313" key="3">
    <source>
        <dbReference type="Proteomes" id="UP000197098"/>
    </source>
</evidence>
<reference evidence="2 3" key="1">
    <citation type="submission" date="2017-06" db="EMBL/GenBank/DDBJ databases">
        <title>Origin of plasmid-mediated fosfomycin resistance gene fosA3.</title>
        <authorList>
            <person name="Ito R."/>
            <person name="Pacey M.P."/>
            <person name="Doi Y."/>
        </authorList>
    </citation>
    <scope>NUCLEOTIDE SEQUENCE [LARGE SCALE GENOMIC DNA]</scope>
    <source>
        <strain evidence="2 3">YDC799</strain>
    </source>
</reference>
<dbReference type="Pfam" id="PF02613">
    <property type="entry name" value="Nitrate_red_del"/>
    <property type="match status" value="1"/>
</dbReference>
<dbReference type="EMBL" id="CP022114">
    <property type="protein sequence ID" value="ASG63168.1"/>
    <property type="molecule type" value="Genomic_DNA"/>
</dbReference>
<evidence type="ECO:0000256" key="1">
    <source>
        <dbReference type="ARBA" id="ARBA00023186"/>
    </source>
</evidence>
<dbReference type="InterPro" id="IPR036386">
    <property type="entry name" value="HscB_C_sf"/>
</dbReference>
<dbReference type="InterPro" id="IPR020945">
    <property type="entry name" value="DMSO/NO3_reduct_chaperone"/>
</dbReference>
<name>A0A248KHJ5_9ENTR</name>
<dbReference type="AlphaFoldDB" id="A0A248KHJ5"/>
<evidence type="ECO:0000313" key="2">
    <source>
        <dbReference type="EMBL" id="ASG63168.1"/>
    </source>
</evidence>
<protein>
    <submittedName>
        <fullName evidence="2">Molecular chaperone TorD</fullName>
    </submittedName>
</protein>
<dbReference type="PANTHER" id="PTHR34227">
    <property type="entry name" value="CHAPERONE PROTEIN YCDY"/>
    <property type="match status" value="1"/>
</dbReference>
<dbReference type="SUPFAM" id="SSF89155">
    <property type="entry name" value="TorD-like"/>
    <property type="match status" value="1"/>
</dbReference>
<organism evidence="2 3">
    <name type="scientific">Kluyvera genomosp. 3</name>
    <dbReference type="NCBI Taxonomy" id="2774055"/>
    <lineage>
        <taxon>Bacteria</taxon>
        <taxon>Pseudomonadati</taxon>
        <taxon>Pseudomonadota</taxon>
        <taxon>Gammaproteobacteria</taxon>
        <taxon>Enterobacterales</taxon>
        <taxon>Enterobacteriaceae</taxon>
        <taxon>Kluyvera</taxon>
    </lineage>
</organism>
<gene>
    <name evidence="2" type="ORF">CEW81_09160</name>
</gene>
<dbReference type="Gene3D" id="1.20.1280.20">
    <property type="entry name" value="HscB, C-terminal domain"/>
    <property type="match status" value="1"/>
</dbReference>
<dbReference type="GO" id="GO:0051259">
    <property type="term" value="P:protein complex oligomerization"/>
    <property type="evidence" value="ECO:0007669"/>
    <property type="project" value="InterPro"/>
</dbReference>
<keyword evidence="1" id="KW-0143">Chaperone</keyword>
<dbReference type="NCBIfam" id="NF003442">
    <property type="entry name" value="PRK04976.1"/>
    <property type="match status" value="1"/>
</dbReference>
<accession>A0A248KHJ5</accession>
<dbReference type="Gene3D" id="1.20.120.1820">
    <property type="match status" value="1"/>
</dbReference>
<dbReference type="InterPro" id="IPR050289">
    <property type="entry name" value="TorD/DmsD_chaperones"/>
</dbReference>
<proteinExistence type="predicted"/>
<dbReference type="Proteomes" id="UP000197098">
    <property type="component" value="Chromosome"/>
</dbReference>